<dbReference type="AlphaFoldDB" id="A0A7S0ETP6"/>
<sequence>MRMLARTALRQRTSVLAPLLLCASVPPVPRPELVVDKLIPELSTNAGLELGDTVEQRLRLAWQDAWEEQIKDIDELSEASAEQELDLQQLLKDSENVTHSTGEQAPGADLTRARAVTRELMRFWRFSTTRTDQFLAELEGELDSEELAELKQSTGNVTEEEARQQRRRLLQRHQAAGVVEYRIFGEVLARDEVLLDALPAVELQTFQDAWRQLGGLSNLTGWADQFEAEGEAAAEEAEWMEDFKKAIEEGDENMNDALRERIMELRPDTSNASLYELEGEELERQVLALEVETGEIFWNSWWVPDQVGRFCEAVYFATGALEEGALEPSTSCGPWLSLVGSTIRRSAAQGFAPADGGLGPETNAFPLLLLIVCVGRQGHIEAAAVYAMARAIGTLNSEAIAAHEGFDVSTAPDARVSEAEASNTIFPIVVELFKLLQKEVGPYALPLIAVSSFLTFGVPLLLLGLAWSLSTELFTALFDLLGFTGGAAVDPLDFIG</sequence>
<reference evidence="3" key="1">
    <citation type="submission" date="2021-01" db="EMBL/GenBank/DDBJ databases">
        <authorList>
            <person name="Corre E."/>
            <person name="Pelletier E."/>
            <person name="Niang G."/>
            <person name="Scheremetjew M."/>
            <person name="Finn R."/>
            <person name="Kale V."/>
            <person name="Holt S."/>
            <person name="Cochrane G."/>
            <person name="Meng A."/>
            <person name="Brown T."/>
            <person name="Cohen L."/>
        </authorList>
    </citation>
    <scope>NUCLEOTIDE SEQUENCE</scope>
    <source>
        <strain evidence="3">CCMP1374</strain>
    </source>
</reference>
<organism evidence="3">
    <name type="scientific">Phaeocystis antarctica</name>
    <dbReference type="NCBI Taxonomy" id="33657"/>
    <lineage>
        <taxon>Eukaryota</taxon>
        <taxon>Haptista</taxon>
        <taxon>Haptophyta</taxon>
        <taxon>Prymnesiophyceae</taxon>
        <taxon>Phaeocystales</taxon>
        <taxon>Phaeocystaceae</taxon>
        <taxon>Phaeocystis</taxon>
    </lineage>
</organism>
<proteinExistence type="predicted"/>
<dbReference type="EMBL" id="HBEP01022522">
    <property type="protein sequence ID" value="CAD8493743.1"/>
    <property type="molecule type" value="Transcribed_RNA"/>
</dbReference>
<evidence type="ECO:0000256" key="1">
    <source>
        <dbReference type="SAM" id="Coils"/>
    </source>
</evidence>
<keyword evidence="2" id="KW-0812">Transmembrane</keyword>
<keyword evidence="2" id="KW-1133">Transmembrane helix</keyword>
<feature type="coiled-coil region" evidence="1">
    <location>
        <begin position="240"/>
        <end position="292"/>
    </location>
</feature>
<gene>
    <name evidence="3" type="ORF">PANT1444_LOCUS12643</name>
</gene>
<evidence type="ECO:0000313" key="3">
    <source>
        <dbReference type="EMBL" id="CAD8493743.1"/>
    </source>
</evidence>
<protein>
    <submittedName>
        <fullName evidence="3">Uncharacterized protein</fullName>
    </submittedName>
</protein>
<evidence type="ECO:0000256" key="2">
    <source>
        <dbReference type="SAM" id="Phobius"/>
    </source>
</evidence>
<feature type="transmembrane region" description="Helical" evidence="2">
    <location>
        <begin position="443"/>
        <end position="467"/>
    </location>
</feature>
<accession>A0A7S0ETP6</accession>
<keyword evidence="2" id="KW-0472">Membrane</keyword>
<keyword evidence="1" id="KW-0175">Coiled coil</keyword>
<name>A0A7S0ETP6_9EUKA</name>